<protein>
    <submittedName>
        <fullName evidence="1">Short chain dehydrogenase domain-containing protein</fullName>
    </submittedName>
</protein>
<dbReference type="PANTHER" id="PTHR43313">
    <property type="entry name" value="SHORT-CHAIN DEHYDROGENASE/REDUCTASE FAMILY 9C"/>
    <property type="match status" value="1"/>
</dbReference>
<dbReference type="PANTHER" id="PTHR43313:SF34">
    <property type="entry name" value="RETINOL DEHYDROGENASE 7"/>
    <property type="match status" value="1"/>
</dbReference>
<dbReference type="Proteomes" id="UP001201812">
    <property type="component" value="Unassembled WGS sequence"/>
</dbReference>
<comment type="caution">
    <text evidence="1">The sequence shown here is derived from an EMBL/GenBank/DDBJ whole genome shotgun (WGS) entry which is preliminary data.</text>
</comment>
<proteinExistence type="predicted"/>
<dbReference type="InterPro" id="IPR002347">
    <property type="entry name" value="SDR_fam"/>
</dbReference>
<dbReference type="AlphaFoldDB" id="A0AAD4N4E2"/>
<dbReference type="GO" id="GO:0008202">
    <property type="term" value="P:steroid metabolic process"/>
    <property type="evidence" value="ECO:0007669"/>
    <property type="project" value="TreeGrafter"/>
</dbReference>
<keyword evidence="2" id="KW-1185">Reference proteome</keyword>
<sequence>MLFEQTTEPLPIQLIMKFVSSWRIDLWTAAAIATSSVPIYYTLRYLWELIPEVTNTNKAKRAVFISGCDTGFGRLLALKCVRNGIPTYAGCLTKEGEENLIEESKDWSHGKLVTVLLDVTSDDSVKLAAELVEKHLDERNIQLWALVNNAGIFSVYGPDAWTTMDHYKLSMDVNLYGVIRCTHAFLHLLKQSKGRIIANSSVAGRLAVPGAAPYCCAKYGVEAYMDACRMELRPYGITCCILEPGRFRTNLTDAEQHRARVNKVWDQLNPDIRNEYGEEYKNQFIDAWNSQISNQATTRLDYVVDSYYHAIVAKFPRSRYRCGWDAIFMHIPVTFLPTEIIDAILRVYGAWRPIPAAILAQKKRL</sequence>
<dbReference type="InterPro" id="IPR036291">
    <property type="entry name" value="NAD(P)-bd_dom_sf"/>
</dbReference>
<reference evidence="1" key="1">
    <citation type="submission" date="2022-01" db="EMBL/GenBank/DDBJ databases">
        <title>Genome Sequence Resource for Two Populations of Ditylenchus destructor, the Migratory Endoparasitic Phytonematode.</title>
        <authorList>
            <person name="Zhang H."/>
            <person name="Lin R."/>
            <person name="Xie B."/>
        </authorList>
    </citation>
    <scope>NUCLEOTIDE SEQUENCE</scope>
    <source>
        <strain evidence="1">BazhouSP</strain>
    </source>
</reference>
<organism evidence="1 2">
    <name type="scientific">Ditylenchus destructor</name>
    <dbReference type="NCBI Taxonomy" id="166010"/>
    <lineage>
        <taxon>Eukaryota</taxon>
        <taxon>Metazoa</taxon>
        <taxon>Ecdysozoa</taxon>
        <taxon>Nematoda</taxon>
        <taxon>Chromadorea</taxon>
        <taxon>Rhabditida</taxon>
        <taxon>Tylenchina</taxon>
        <taxon>Tylenchomorpha</taxon>
        <taxon>Sphaerularioidea</taxon>
        <taxon>Anguinidae</taxon>
        <taxon>Anguininae</taxon>
        <taxon>Ditylenchus</taxon>
    </lineage>
</organism>
<accession>A0AAD4N4E2</accession>
<evidence type="ECO:0000313" key="2">
    <source>
        <dbReference type="Proteomes" id="UP001201812"/>
    </source>
</evidence>
<evidence type="ECO:0000313" key="1">
    <source>
        <dbReference type="EMBL" id="KAI1710866.1"/>
    </source>
</evidence>
<name>A0AAD4N4E2_9BILA</name>
<dbReference type="Pfam" id="PF00106">
    <property type="entry name" value="adh_short"/>
    <property type="match status" value="1"/>
</dbReference>
<gene>
    <name evidence="1" type="ORF">DdX_10568</name>
</gene>
<dbReference type="Gene3D" id="3.40.50.720">
    <property type="entry name" value="NAD(P)-binding Rossmann-like Domain"/>
    <property type="match status" value="1"/>
</dbReference>
<dbReference type="GO" id="GO:0016491">
    <property type="term" value="F:oxidoreductase activity"/>
    <property type="evidence" value="ECO:0007669"/>
    <property type="project" value="TreeGrafter"/>
</dbReference>
<dbReference type="SUPFAM" id="SSF51735">
    <property type="entry name" value="NAD(P)-binding Rossmann-fold domains"/>
    <property type="match status" value="1"/>
</dbReference>
<dbReference type="PRINTS" id="PR00081">
    <property type="entry name" value="GDHRDH"/>
</dbReference>
<dbReference type="EMBL" id="JAKKPZ010000024">
    <property type="protein sequence ID" value="KAI1710866.1"/>
    <property type="molecule type" value="Genomic_DNA"/>
</dbReference>